<dbReference type="Proteomes" id="UP000605970">
    <property type="component" value="Unassembled WGS sequence"/>
</dbReference>
<sequence length="92" mass="10840">MVIDVLRSTIDDLQLPIFVGIRIYLEIFDVVLIISDDRLVQILELLNSIPRPNLMKKLLIYLPQLLIKLRDRAKMVAIMEVSDELDEIFYKR</sequence>
<proteinExistence type="predicted"/>
<dbReference type="AlphaFoldDB" id="A0A8S9Z699"/>
<keyword evidence="2" id="KW-1185">Reference proteome</keyword>
<name>A0A8S9Z699_9BILA</name>
<organism evidence="1 2">
    <name type="scientific">Meloidogyne graminicola</name>
    <dbReference type="NCBI Taxonomy" id="189291"/>
    <lineage>
        <taxon>Eukaryota</taxon>
        <taxon>Metazoa</taxon>
        <taxon>Ecdysozoa</taxon>
        <taxon>Nematoda</taxon>
        <taxon>Chromadorea</taxon>
        <taxon>Rhabditida</taxon>
        <taxon>Tylenchina</taxon>
        <taxon>Tylenchomorpha</taxon>
        <taxon>Tylenchoidea</taxon>
        <taxon>Meloidogynidae</taxon>
        <taxon>Meloidogyninae</taxon>
        <taxon>Meloidogyne</taxon>
    </lineage>
</organism>
<dbReference type="EMBL" id="JABEBT010000210">
    <property type="protein sequence ID" value="KAF7624691.1"/>
    <property type="molecule type" value="Genomic_DNA"/>
</dbReference>
<gene>
    <name evidence="1" type="ORF">Mgra_00010043</name>
</gene>
<comment type="caution">
    <text evidence="1">The sequence shown here is derived from an EMBL/GenBank/DDBJ whole genome shotgun (WGS) entry which is preliminary data.</text>
</comment>
<protein>
    <submittedName>
        <fullName evidence="1">Uncharacterized protein</fullName>
    </submittedName>
</protein>
<reference evidence="1" key="1">
    <citation type="journal article" date="2020" name="Ecol. Evol.">
        <title>Genome structure and content of the rice root-knot nematode (Meloidogyne graminicola).</title>
        <authorList>
            <person name="Phan N.T."/>
            <person name="Danchin E.G.J."/>
            <person name="Klopp C."/>
            <person name="Perfus-Barbeoch L."/>
            <person name="Kozlowski D.K."/>
            <person name="Koutsovoulos G.D."/>
            <person name="Lopez-Roques C."/>
            <person name="Bouchez O."/>
            <person name="Zahm M."/>
            <person name="Besnard G."/>
            <person name="Bellafiore S."/>
        </authorList>
    </citation>
    <scope>NUCLEOTIDE SEQUENCE</scope>
    <source>
        <strain evidence="1">VN-18</strain>
    </source>
</reference>
<evidence type="ECO:0000313" key="2">
    <source>
        <dbReference type="Proteomes" id="UP000605970"/>
    </source>
</evidence>
<accession>A0A8S9Z699</accession>
<evidence type="ECO:0000313" key="1">
    <source>
        <dbReference type="EMBL" id="KAF7624691.1"/>
    </source>
</evidence>